<gene>
    <name evidence="3" type="ORF">BST12_14565</name>
</gene>
<dbReference type="AlphaFoldDB" id="A0A1W9ZSQ8"/>
<dbReference type="InterPro" id="IPR029051">
    <property type="entry name" value="DUF4352"/>
</dbReference>
<dbReference type="Proteomes" id="UP000192284">
    <property type="component" value="Unassembled WGS sequence"/>
</dbReference>
<proteinExistence type="predicted"/>
<keyword evidence="4" id="KW-1185">Reference proteome</keyword>
<evidence type="ECO:0000259" key="2">
    <source>
        <dbReference type="Pfam" id="PF11611"/>
    </source>
</evidence>
<comment type="caution">
    <text evidence="3">The sequence shown here is derived from an EMBL/GenBank/DDBJ whole genome shotgun (WGS) entry which is preliminary data.</text>
</comment>
<organism evidence="3 4">
    <name type="scientific">Mycobacterium angelicum</name>
    <dbReference type="NCBI Taxonomy" id="470074"/>
    <lineage>
        <taxon>Bacteria</taxon>
        <taxon>Bacillati</taxon>
        <taxon>Actinomycetota</taxon>
        <taxon>Actinomycetes</taxon>
        <taxon>Mycobacteriales</taxon>
        <taxon>Mycobacteriaceae</taxon>
        <taxon>Mycobacterium</taxon>
    </lineage>
</organism>
<sequence length="142" mass="15291">MAIVVSGCLSWVHSSAPTASLNDEVRDGNFAFTVTVIDLGVQKIGYQAPQGVFVVVHLMVKNIGKLPRTVYCQNQTLRDQAGRKYDNALTVGSREDQININPGSQVHVRCAFDVPVGTLPATLQVRDSPYSKGAIVTLLGAH</sequence>
<keyword evidence="1" id="KW-0732">Signal</keyword>
<evidence type="ECO:0000313" key="4">
    <source>
        <dbReference type="Proteomes" id="UP000192284"/>
    </source>
</evidence>
<dbReference type="EMBL" id="MVHE01000020">
    <property type="protein sequence ID" value="ORA20810.1"/>
    <property type="molecule type" value="Genomic_DNA"/>
</dbReference>
<evidence type="ECO:0000256" key="1">
    <source>
        <dbReference type="ARBA" id="ARBA00022729"/>
    </source>
</evidence>
<feature type="domain" description="DUF4352" evidence="2">
    <location>
        <begin position="21"/>
        <end position="135"/>
    </location>
</feature>
<dbReference type="Gene3D" id="2.60.40.1240">
    <property type="match status" value="1"/>
</dbReference>
<evidence type="ECO:0000313" key="3">
    <source>
        <dbReference type="EMBL" id="ORA20810.1"/>
    </source>
</evidence>
<reference evidence="3 4" key="1">
    <citation type="submission" date="2017-02" db="EMBL/GenBank/DDBJ databases">
        <title>The new phylogeny of genus Mycobacterium.</title>
        <authorList>
            <person name="Tortoli E."/>
            <person name="Trovato A."/>
            <person name="Cirillo D.M."/>
        </authorList>
    </citation>
    <scope>NUCLEOTIDE SEQUENCE [LARGE SCALE GENOMIC DNA]</scope>
    <source>
        <strain evidence="3 4">DSM 45057</strain>
    </source>
</reference>
<protein>
    <recommendedName>
        <fullName evidence="2">DUF4352 domain-containing protein</fullName>
    </recommendedName>
</protein>
<accession>A0A1W9ZSQ8</accession>
<dbReference type="InterPro" id="IPR029050">
    <property type="entry name" value="Immunoprotect_excell_Ig-like"/>
</dbReference>
<name>A0A1W9ZSQ8_MYCAN</name>
<dbReference type="Pfam" id="PF11611">
    <property type="entry name" value="DUF4352"/>
    <property type="match status" value="1"/>
</dbReference>